<dbReference type="Proteomes" id="UP001632037">
    <property type="component" value="Unassembled WGS sequence"/>
</dbReference>
<name>A0ABD3FI05_9STRA</name>
<comment type="caution">
    <text evidence="3">The sequence shown here is derived from an EMBL/GenBank/DDBJ whole genome shotgun (WGS) entry which is preliminary data.</text>
</comment>
<dbReference type="Gene3D" id="1.10.10.2470">
    <property type="match status" value="1"/>
</dbReference>
<reference evidence="3 4" key="1">
    <citation type="submission" date="2024-09" db="EMBL/GenBank/DDBJ databases">
        <title>Genome sequencing and assembly of Phytophthora oleae, isolate VK10A, causative agent of rot of olive drupes.</title>
        <authorList>
            <person name="Conti Taguali S."/>
            <person name="Riolo M."/>
            <person name="La Spada F."/>
            <person name="Cacciola S.O."/>
            <person name="Dionisio G."/>
        </authorList>
    </citation>
    <scope>NUCLEOTIDE SEQUENCE [LARGE SCALE GENOMIC DNA]</scope>
    <source>
        <strain evidence="3 4">VK10A</strain>
    </source>
</reference>
<feature type="domain" description="PexRD2 WYL" evidence="2">
    <location>
        <begin position="59"/>
        <end position="118"/>
    </location>
</feature>
<organism evidence="3 4">
    <name type="scientific">Phytophthora oleae</name>
    <dbReference type="NCBI Taxonomy" id="2107226"/>
    <lineage>
        <taxon>Eukaryota</taxon>
        <taxon>Sar</taxon>
        <taxon>Stramenopiles</taxon>
        <taxon>Oomycota</taxon>
        <taxon>Peronosporomycetes</taxon>
        <taxon>Peronosporales</taxon>
        <taxon>Peronosporaceae</taxon>
        <taxon>Phytophthora</taxon>
    </lineage>
</organism>
<keyword evidence="4" id="KW-1185">Reference proteome</keyword>
<dbReference type="InterPro" id="IPR040691">
    <property type="entry name" value="PexRD2_WYL"/>
</dbReference>
<dbReference type="Pfam" id="PF18488">
    <property type="entry name" value="WYL_3"/>
    <property type="match status" value="1"/>
</dbReference>
<protein>
    <recommendedName>
        <fullName evidence="2">PexRD2 WYL domain-containing protein</fullName>
    </recommendedName>
</protein>
<keyword evidence="1" id="KW-0732">Signal</keyword>
<feature type="signal peptide" evidence="1">
    <location>
        <begin position="1"/>
        <end position="19"/>
    </location>
</feature>
<evidence type="ECO:0000259" key="2">
    <source>
        <dbReference type="Pfam" id="PF18488"/>
    </source>
</evidence>
<dbReference type="EMBL" id="JBIMZQ010000023">
    <property type="protein sequence ID" value="KAL3664624.1"/>
    <property type="molecule type" value="Genomic_DNA"/>
</dbReference>
<evidence type="ECO:0000313" key="3">
    <source>
        <dbReference type="EMBL" id="KAL3664624.1"/>
    </source>
</evidence>
<dbReference type="AlphaFoldDB" id="A0ABD3FI05"/>
<feature type="chain" id="PRO_5044829507" description="PexRD2 WYL domain-containing protein" evidence="1">
    <location>
        <begin position="20"/>
        <end position="154"/>
    </location>
</feature>
<gene>
    <name evidence="3" type="ORF">V7S43_010373</name>
</gene>
<accession>A0ABD3FI05</accession>
<evidence type="ECO:0000256" key="1">
    <source>
        <dbReference type="SAM" id="SignalP"/>
    </source>
</evidence>
<evidence type="ECO:0000313" key="4">
    <source>
        <dbReference type="Proteomes" id="UP001632037"/>
    </source>
</evidence>
<proteinExistence type="predicted"/>
<sequence length="154" mass="17595">MRLSFLLVAIATFLVASEAFSMAGDSRQISKVGSPVGPRQQLLRAQYTEVEFGVGEKEMNQMMSMIKSKMTKEDFAKKLKITEQIDAIINKHAPGMHEFMQTTQYKRYSNYMNFLNDMAKNSEFSALKQEIKAKSQAQVARKTFRKNTQTSQAY</sequence>